<protein>
    <submittedName>
        <fullName evidence="10">Pimeloyl-CoA dehydrogenase small subunit</fullName>
    </submittedName>
</protein>
<dbReference type="InterPro" id="IPR009100">
    <property type="entry name" value="AcylCoA_DH/oxidase_NM_dom_sf"/>
</dbReference>
<evidence type="ECO:0000313" key="10">
    <source>
        <dbReference type="EMBL" id="RVQ69668.1"/>
    </source>
</evidence>
<dbReference type="InterPro" id="IPR037069">
    <property type="entry name" value="AcylCoA_DH/ox_N_sf"/>
</dbReference>
<dbReference type="Pfam" id="PF02771">
    <property type="entry name" value="Acyl-CoA_dh_N"/>
    <property type="match status" value="1"/>
</dbReference>
<evidence type="ECO:0000256" key="5">
    <source>
        <dbReference type="ARBA" id="ARBA00023002"/>
    </source>
</evidence>
<feature type="domain" description="Acyl-CoA oxidase/dehydrogenase middle" evidence="8">
    <location>
        <begin position="126"/>
        <end position="209"/>
    </location>
</feature>
<dbReference type="Gene3D" id="2.40.110.10">
    <property type="entry name" value="Butyryl-CoA Dehydrogenase, subunit A, domain 2"/>
    <property type="match status" value="1"/>
</dbReference>
<dbReference type="GO" id="GO:0050660">
    <property type="term" value="F:flavin adenine dinucleotide binding"/>
    <property type="evidence" value="ECO:0007669"/>
    <property type="project" value="InterPro"/>
</dbReference>
<dbReference type="CDD" id="cd00567">
    <property type="entry name" value="ACAD"/>
    <property type="match status" value="1"/>
</dbReference>
<dbReference type="InterPro" id="IPR046373">
    <property type="entry name" value="Acyl-CoA_Oxase/DH_mid-dom_sf"/>
</dbReference>
<comment type="cofactor">
    <cofactor evidence="1 6">
        <name>FAD</name>
        <dbReference type="ChEBI" id="CHEBI:57692"/>
    </cofactor>
</comment>
<reference evidence="10 11" key="1">
    <citation type="submission" date="2018-12" db="EMBL/GenBank/DDBJ databases">
        <title>Croceicoccus ponticola sp. nov., a lipolytic bacterium isolated from seawater.</title>
        <authorList>
            <person name="Yoon J.-H."/>
        </authorList>
    </citation>
    <scope>NUCLEOTIDE SEQUENCE [LARGE SCALE GENOMIC DNA]</scope>
    <source>
        <strain evidence="10 11">GM-16</strain>
    </source>
</reference>
<dbReference type="Pfam" id="PF02770">
    <property type="entry name" value="Acyl-CoA_dh_M"/>
    <property type="match status" value="1"/>
</dbReference>
<dbReference type="InterPro" id="IPR013786">
    <property type="entry name" value="AcylCoA_DH/ox_N"/>
</dbReference>
<name>A0A437H208_9SPHN</name>
<organism evidence="10 11">
    <name type="scientific">Croceicoccus ponticola</name>
    <dbReference type="NCBI Taxonomy" id="2217664"/>
    <lineage>
        <taxon>Bacteria</taxon>
        <taxon>Pseudomonadati</taxon>
        <taxon>Pseudomonadota</taxon>
        <taxon>Alphaproteobacteria</taxon>
        <taxon>Sphingomonadales</taxon>
        <taxon>Erythrobacteraceae</taxon>
        <taxon>Croceicoccus</taxon>
    </lineage>
</organism>
<evidence type="ECO:0000259" key="8">
    <source>
        <dbReference type="Pfam" id="PF02770"/>
    </source>
</evidence>
<evidence type="ECO:0000256" key="3">
    <source>
        <dbReference type="ARBA" id="ARBA00022630"/>
    </source>
</evidence>
<evidence type="ECO:0000256" key="4">
    <source>
        <dbReference type="ARBA" id="ARBA00022827"/>
    </source>
</evidence>
<evidence type="ECO:0000256" key="1">
    <source>
        <dbReference type="ARBA" id="ARBA00001974"/>
    </source>
</evidence>
<dbReference type="InterPro" id="IPR006091">
    <property type="entry name" value="Acyl-CoA_Oxase/DH_mid-dom"/>
</dbReference>
<dbReference type="SUPFAM" id="SSF47203">
    <property type="entry name" value="Acyl-CoA dehydrogenase C-terminal domain-like"/>
    <property type="match status" value="1"/>
</dbReference>
<evidence type="ECO:0000259" key="9">
    <source>
        <dbReference type="Pfam" id="PF02771"/>
    </source>
</evidence>
<dbReference type="InterPro" id="IPR009075">
    <property type="entry name" value="AcylCo_DH/oxidase_C"/>
</dbReference>
<dbReference type="Pfam" id="PF00441">
    <property type="entry name" value="Acyl-CoA_dh_1"/>
    <property type="match status" value="1"/>
</dbReference>
<dbReference type="EMBL" id="RXOL01000001">
    <property type="protein sequence ID" value="RVQ69668.1"/>
    <property type="molecule type" value="Genomic_DNA"/>
</dbReference>
<sequence length="375" mass="40309">MDFELSEEQRLLKDSVDRLIAKEYRFERRLDFLRRSEGWSRQTWQGFAEMGLLALPFAEEHGGFGSGGVETMLVMEAFGRGLVVEPYLSTVILAGGTIRHSGASGRMAETVERIIAGEHLMALAHNEKGGPRHSLEPQTRAKRSGACWTLTGSKIAVLHGATADELVVSATTDTGSALFLVPAEAEGISVSPQKGYDGVPLAEVTLEGVSVQTEFVLCEPGMGEKVLAHVIAEANAALCAEAVGIMGDVFDTTCEYLLTRTQFGVPIGSFQALQHQAADMLIELELSRSMAILAALSIDSEPPVRERNVSAAKAQIGRSGRLIGQRAIQLHGAIGITEEYKVGHSFKRLTAIDAMFGNADWHIDAIVEAGGLYTA</sequence>
<keyword evidence="5 6" id="KW-0560">Oxidoreductase</keyword>
<dbReference type="Gene3D" id="1.10.540.10">
    <property type="entry name" value="Acyl-CoA dehydrogenase/oxidase, N-terminal domain"/>
    <property type="match status" value="1"/>
</dbReference>
<dbReference type="RefSeq" id="WP_127611855.1">
    <property type="nucleotide sequence ID" value="NZ_RXOL01000001.1"/>
</dbReference>
<evidence type="ECO:0000259" key="7">
    <source>
        <dbReference type="Pfam" id="PF00441"/>
    </source>
</evidence>
<dbReference type="GO" id="GO:0003995">
    <property type="term" value="F:acyl-CoA dehydrogenase activity"/>
    <property type="evidence" value="ECO:0007669"/>
    <property type="project" value="TreeGrafter"/>
</dbReference>
<dbReference type="PANTHER" id="PTHR43884">
    <property type="entry name" value="ACYL-COA DEHYDROGENASE"/>
    <property type="match status" value="1"/>
</dbReference>
<feature type="domain" description="Acyl-CoA dehydrogenase/oxidase N-terminal" evidence="9">
    <location>
        <begin position="6"/>
        <end position="118"/>
    </location>
</feature>
<dbReference type="SUPFAM" id="SSF56645">
    <property type="entry name" value="Acyl-CoA dehydrogenase NM domain-like"/>
    <property type="match status" value="1"/>
</dbReference>
<gene>
    <name evidence="10" type="ORF">EKN06_05785</name>
</gene>
<dbReference type="AlphaFoldDB" id="A0A437H208"/>
<evidence type="ECO:0000313" key="11">
    <source>
        <dbReference type="Proteomes" id="UP000283003"/>
    </source>
</evidence>
<comment type="similarity">
    <text evidence="2 6">Belongs to the acyl-CoA dehydrogenase family.</text>
</comment>
<dbReference type="OrthoDB" id="7328575at2"/>
<dbReference type="InterPro" id="IPR036250">
    <property type="entry name" value="AcylCo_DH-like_C"/>
</dbReference>
<accession>A0A437H208</accession>
<feature type="domain" description="Acyl-CoA dehydrogenase/oxidase C-terminal" evidence="7">
    <location>
        <begin position="223"/>
        <end position="369"/>
    </location>
</feature>
<proteinExistence type="inferred from homology"/>
<evidence type="ECO:0000256" key="2">
    <source>
        <dbReference type="ARBA" id="ARBA00009347"/>
    </source>
</evidence>
<dbReference type="Proteomes" id="UP000283003">
    <property type="component" value="Unassembled WGS sequence"/>
</dbReference>
<dbReference type="Gene3D" id="1.20.140.10">
    <property type="entry name" value="Butyryl-CoA Dehydrogenase, subunit A, domain 3"/>
    <property type="match status" value="1"/>
</dbReference>
<dbReference type="PANTHER" id="PTHR43884:SF20">
    <property type="entry name" value="ACYL-COA DEHYDROGENASE FADE28"/>
    <property type="match status" value="1"/>
</dbReference>
<comment type="caution">
    <text evidence="10">The sequence shown here is derived from an EMBL/GenBank/DDBJ whole genome shotgun (WGS) entry which is preliminary data.</text>
</comment>
<keyword evidence="3 6" id="KW-0285">Flavoprotein</keyword>
<keyword evidence="11" id="KW-1185">Reference proteome</keyword>
<keyword evidence="4 6" id="KW-0274">FAD</keyword>
<evidence type="ECO:0000256" key="6">
    <source>
        <dbReference type="RuleBase" id="RU362125"/>
    </source>
</evidence>